<dbReference type="Proteomes" id="UP000235388">
    <property type="component" value="Unassembled WGS sequence"/>
</dbReference>
<sequence length="565" mass="63051">MSGQDPPGVKMVNIKPHDKSLKFSGLEVKQFLGDYKLAAELDGASDYNKARKIGAFVDSGETQTILGTLDGYKPPDWPKLKASMLSYWVDVDKALFTKTDVASLAYLVLKGHIELSEELKKPFYQTFSEGFQSRIREQLIKDGTLIVTSDNCTRLLEFKVLRSAVDAVMKGQIALTFEDTRLLAPVPSQFQEANEVMKKMGNNQRPKALDPSLQAEPSVEELTRMFKAFKQYMKKEGGKGATLMERPPLVFYYCHCENHGMAHCQELVKDKEAGLVEQRGLNFFLPNSALIPFDCRRPIRHVVASFQPSPSSGQPRAQTPTRQALTLATTKYKTSCGALQPWYPPAISSQSFASAYKAEPAGRKQHKESKPYKAPLVLAIRAVLEQPCLTGGWTGTVRPKQEPTGRTDLSDRSRLVLCDRSQELIGQACPTRRQVLWSDSACLTTGRTRLFKHRLNCRVRPVNAGSEDETELFDRIMNNPEPLQLPSKEPCSRPVTPPKPSTAPKARFERGVSRDHPDSVDGVLRKISNLPVSMMVAEICLISPAVADGMKKWVALGAWRWDPKN</sequence>
<keyword evidence="3" id="KW-1185">Reference proteome</keyword>
<proteinExistence type="predicted"/>
<organism evidence="2 3">
    <name type="scientific">Puccinia coronata f. sp. avenae</name>
    <dbReference type="NCBI Taxonomy" id="200324"/>
    <lineage>
        <taxon>Eukaryota</taxon>
        <taxon>Fungi</taxon>
        <taxon>Dikarya</taxon>
        <taxon>Basidiomycota</taxon>
        <taxon>Pucciniomycotina</taxon>
        <taxon>Pucciniomycetes</taxon>
        <taxon>Pucciniales</taxon>
        <taxon>Pucciniaceae</taxon>
        <taxon>Puccinia</taxon>
    </lineage>
</organism>
<name>A0A2N5TUK9_9BASI</name>
<dbReference type="AlphaFoldDB" id="A0A2N5TUK9"/>
<protein>
    <submittedName>
        <fullName evidence="2">Uncharacterized protein</fullName>
    </submittedName>
</protein>
<accession>A0A2N5TUK9</accession>
<dbReference type="EMBL" id="PGCJ01000419">
    <property type="protein sequence ID" value="PLW29183.1"/>
    <property type="molecule type" value="Genomic_DNA"/>
</dbReference>
<evidence type="ECO:0000313" key="2">
    <source>
        <dbReference type="EMBL" id="PLW29183.1"/>
    </source>
</evidence>
<gene>
    <name evidence="2" type="ORF">PCANC_25831</name>
</gene>
<dbReference type="OrthoDB" id="2501372at2759"/>
<reference evidence="2 3" key="1">
    <citation type="submission" date="2017-11" db="EMBL/GenBank/DDBJ databases">
        <title>De novo assembly and phasing of dikaryotic genomes from two isolates of Puccinia coronata f. sp. avenae, the causal agent of oat crown rust.</title>
        <authorList>
            <person name="Miller M.E."/>
            <person name="Zhang Y."/>
            <person name="Omidvar V."/>
            <person name="Sperschneider J."/>
            <person name="Schwessinger B."/>
            <person name="Raley C."/>
            <person name="Palmer J.M."/>
            <person name="Garnica D."/>
            <person name="Upadhyaya N."/>
            <person name="Rathjen J."/>
            <person name="Taylor J.M."/>
            <person name="Park R.F."/>
            <person name="Dodds P.N."/>
            <person name="Hirsch C.D."/>
            <person name="Kianian S.F."/>
            <person name="Figueroa M."/>
        </authorList>
    </citation>
    <scope>NUCLEOTIDE SEQUENCE [LARGE SCALE GENOMIC DNA]</scope>
    <source>
        <strain evidence="2">12NC29</strain>
    </source>
</reference>
<feature type="compositionally biased region" description="Basic and acidic residues" evidence="1">
    <location>
        <begin position="506"/>
        <end position="517"/>
    </location>
</feature>
<comment type="caution">
    <text evidence="2">The sequence shown here is derived from an EMBL/GenBank/DDBJ whole genome shotgun (WGS) entry which is preliminary data.</text>
</comment>
<evidence type="ECO:0000313" key="3">
    <source>
        <dbReference type="Proteomes" id="UP000235388"/>
    </source>
</evidence>
<feature type="region of interest" description="Disordered" evidence="1">
    <location>
        <begin position="481"/>
        <end position="517"/>
    </location>
</feature>
<evidence type="ECO:0000256" key="1">
    <source>
        <dbReference type="SAM" id="MobiDB-lite"/>
    </source>
</evidence>